<keyword evidence="3" id="KW-1185">Reference proteome</keyword>
<dbReference type="AlphaFoldDB" id="A0A1H4ZW89"/>
<sequence>MVTGGIVITGRVVVVVVGASVGATAACGGTVASVVVTIGGRVTGVVTGARLIVGGGGGGGGASVVRTGGGGGGAGVVEGAGGGAVVTGAGSVGRVTTLGVVSSAICQVGVGGTNTWNVAGSALYGPAACRPSDDSGGGTTVGPRLPNAPPAAPIISPETAETVAIASAPIATVLSSMLYPSSACKCVHHRGRCPRLVHVSAIELPGRGSLEGCRAAAGVRRTLTRTLARTGSRADDRAVSIPLRPGVTMSLLDKLFRRRPLSERAGAAVAASAMLFAS</sequence>
<evidence type="ECO:0000313" key="3">
    <source>
        <dbReference type="Proteomes" id="UP000183561"/>
    </source>
</evidence>
<organism evidence="2 3">
    <name type="scientific">Rhodococcus koreensis</name>
    <dbReference type="NCBI Taxonomy" id="99653"/>
    <lineage>
        <taxon>Bacteria</taxon>
        <taxon>Bacillati</taxon>
        <taxon>Actinomycetota</taxon>
        <taxon>Actinomycetes</taxon>
        <taxon>Mycobacteriales</taxon>
        <taxon>Nocardiaceae</taxon>
        <taxon>Rhodococcus</taxon>
    </lineage>
</organism>
<reference evidence="3" key="1">
    <citation type="submission" date="2016-10" db="EMBL/GenBank/DDBJ databases">
        <authorList>
            <person name="Varghese N."/>
            <person name="Submissions S."/>
        </authorList>
    </citation>
    <scope>NUCLEOTIDE SEQUENCE [LARGE SCALE GENOMIC DNA]</scope>
    <source>
        <strain evidence="3">DSM 44498</strain>
    </source>
</reference>
<proteinExistence type="predicted"/>
<evidence type="ECO:0000256" key="1">
    <source>
        <dbReference type="SAM" id="MobiDB-lite"/>
    </source>
</evidence>
<name>A0A1H4ZW89_9NOCA</name>
<dbReference type="EMBL" id="FNSV01000005">
    <property type="protein sequence ID" value="SED34145.1"/>
    <property type="molecule type" value="Genomic_DNA"/>
</dbReference>
<protein>
    <submittedName>
        <fullName evidence="2">Uncharacterized protein</fullName>
    </submittedName>
</protein>
<dbReference type="Proteomes" id="UP000183561">
    <property type="component" value="Unassembled WGS sequence"/>
</dbReference>
<accession>A0A1H4ZW89</accession>
<evidence type="ECO:0000313" key="2">
    <source>
        <dbReference type="EMBL" id="SED34145.1"/>
    </source>
</evidence>
<gene>
    <name evidence="2" type="ORF">SAMN04490239_7879</name>
</gene>
<feature type="region of interest" description="Disordered" evidence="1">
    <location>
        <begin position="132"/>
        <end position="153"/>
    </location>
</feature>